<dbReference type="Pfam" id="PF12146">
    <property type="entry name" value="Hydrolase_4"/>
    <property type="match status" value="1"/>
</dbReference>
<organism evidence="2 3">
    <name type="scientific">Bremia lactucae</name>
    <name type="common">Lettuce downy mildew</name>
    <dbReference type="NCBI Taxonomy" id="4779"/>
    <lineage>
        <taxon>Eukaryota</taxon>
        <taxon>Sar</taxon>
        <taxon>Stramenopiles</taxon>
        <taxon>Oomycota</taxon>
        <taxon>Peronosporomycetes</taxon>
        <taxon>Peronosporales</taxon>
        <taxon>Peronosporaceae</taxon>
        <taxon>Bremia</taxon>
    </lineage>
</organism>
<dbReference type="AlphaFoldDB" id="A0A976IL20"/>
<reference evidence="2 3" key="1">
    <citation type="journal article" date="2021" name="Genome Biol.">
        <title>AFLAP: assembly-free linkage analysis pipeline using k-mers from genome sequencing data.</title>
        <authorList>
            <person name="Fletcher K."/>
            <person name="Zhang L."/>
            <person name="Gil J."/>
            <person name="Han R."/>
            <person name="Cavanaugh K."/>
            <person name="Michelmore R."/>
        </authorList>
    </citation>
    <scope>NUCLEOTIDE SEQUENCE [LARGE SCALE GENOMIC DNA]</scope>
    <source>
        <strain evidence="2 3">SF5</strain>
    </source>
</reference>
<sequence length="335" mass="37474">MKPSSYLQDQRYIDGHFLNIRGQQLFYCAAFPPQSQPLRGVVLFLHGIGEHCLRFAHVYKHLCLHGFGVVAYDMLGHGQSECERPGLRAHGSEFKYFVDDTNQFITTAKSDIYLQMLPEGSCDPPLVIMGISIGALVALNTIVSEKHHFRGCVVASPAIAVEYTLTLRIMETLSKPLVWLFPTARLVPGVNFAGLTRNPDFLKDYMADLLNVTDNLTALVAVQIGLGMEQLQKSNQIEDPNSTFCNVPLLVLQGTEDKVTSVKSVEHFFARAAHMDKELKLFPGLFHCLYNEPEKQDVMDYASNWLVNRLQVALTSQNASKLQEINVTLGMLCLK</sequence>
<name>A0A976IL20_BRELC</name>
<dbReference type="EMBL" id="SHOA02000005">
    <property type="protein sequence ID" value="TDH73730.1"/>
    <property type="molecule type" value="Genomic_DNA"/>
</dbReference>
<dbReference type="KEGG" id="blac:94351286"/>
<dbReference type="InterPro" id="IPR022742">
    <property type="entry name" value="Hydrolase_4"/>
</dbReference>
<dbReference type="PANTHER" id="PTHR11614">
    <property type="entry name" value="PHOSPHOLIPASE-RELATED"/>
    <property type="match status" value="1"/>
</dbReference>
<dbReference type="RefSeq" id="XP_067823228.1">
    <property type="nucleotide sequence ID" value="XM_067965615.1"/>
</dbReference>
<dbReference type="SUPFAM" id="SSF53474">
    <property type="entry name" value="alpha/beta-Hydrolases"/>
    <property type="match status" value="1"/>
</dbReference>
<evidence type="ECO:0000313" key="3">
    <source>
        <dbReference type="Proteomes" id="UP000294530"/>
    </source>
</evidence>
<feature type="domain" description="Serine aminopeptidase S33" evidence="1">
    <location>
        <begin position="37"/>
        <end position="294"/>
    </location>
</feature>
<dbReference type="InterPro" id="IPR029058">
    <property type="entry name" value="AB_hydrolase_fold"/>
</dbReference>
<dbReference type="InterPro" id="IPR051044">
    <property type="entry name" value="MAG_DAG_Lipase"/>
</dbReference>
<dbReference type="OrthoDB" id="2498029at2759"/>
<evidence type="ECO:0000259" key="1">
    <source>
        <dbReference type="Pfam" id="PF12146"/>
    </source>
</evidence>
<dbReference type="Proteomes" id="UP000294530">
    <property type="component" value="Unassembled WGS sequence"/>
</dbReference>
<dbReference type="FunFam" id="3.40.50.1820:FF:000117">
    <property type="entry name" value="Monoglyceride lipase, putative"/>
    <property type="match status" value="1"/>
</dbReference>
<comment type="caution">
    <text evidence="2">The sequence shown here is derived from an EMBL/GenBank/DDBJ whole genome shotgun (WGS) entry which is preliminary data.</text>
</comment>
<dbReference type="Gene3D" id="3.40.50.1820">
    <property type="entry name" value="alpha/beta hydrolase"/>
    <property type="match status" value="1"/>
</dbReference>
<evidence type="ECO:0000313" key="2">
    <source>
        <dbReference type="EMBL" id="TDH73730.1"/>
    </source>
</evidence>
<protein>
    <recommendedName>
        <fullName evidence="1">Serine aminopeptidase S33 domain-containing protein</fullName>
    </recommendedName>
</protein>
<dbReference type="GeneID" id="94351286"/>
<proteinExistence type="predicted"/>
<keyword evidence="3" id="KW-1185">Reference proteome</keyword>
<accession>A0A976IL20</accession>
<gene>
    <name evidence="2" type="ORF">CCR75_007557</name>
</gene>